<gene>
    <name evidence="7" type="ORF">ENJ40_07585</name>
</gene>
<dbReference type="InterPro" id="IPR022781">
    <property type="entry name" value="Flagellar_biosynth_FliO"/>
</dbReference>
<comment type="subcellular location">
    <subcellularLocation>
        <location evidence="1">Cell membrane</location>
    </subcellularLocation>
</comment>
<dbReference type="Pfam" id="PF04347">
    <property type="entry name" value="FliO"/>
    <property type="match status" value="1"/>
</dbReference>
<evidence type="ECO:0000256" key="1">
    <source>
        <dbReference type="ARBA" id="ARBA00004236"/>
    </source>
</evidence>
<dbReference type="EMBL" id="DRMH01000101">
    <property type="protein sequence ID" value="HFC98300.1"/>
    <property type="molecule type" value="Genomic_DNA"/>
</dbReference>
<evidence type="ECO:0000256" key="3">
    <source>
        <dbReference type="ARBA" id="ARBA00022692"/>
    </source>
</evidence>
<evidence type="ECO:0000256" key="5">
    <source>
        <dbReference type="ARBA" id="ARBA00023136"/>
    </source>
</evidence>
<evidence type="ECO:0008006" key="8">
    <source>
        <dbReference type="Google" id="ProtNLM"/>
    </source>
</evidence>
<accession>A0A7C3GRZ4</accession>
<evidence type="ECO:0000256" key="4">
    <source>
        <dbReference type="ARBA" id="ARBA00022989"/>
    </source>
</evidence>
<evidence type="ECO:0000256" key="6">
    <source>
        <dbReference type="SAM" id="Phobius"/>
    </source>
</evidence>
<protein>
    <recommendedName>
        <fullName evidence="8">Flagellar protein</fullName>
    </recommendedName>
</protein>
<dbReference type="GO" id="GO:0044781">
    <property type="term" value="P:bacterial-type flagellum organization"/>
    <property type="evidence" value="ECO:0007669"/>
    <property type="project" value="InterPro"/>
</dbReference>
<feature type="transmembrane region" description="Helical" evidence="6">
    <location>
        <begin position="6"/>
        <end position="26"/>
    </location>
</feature>
<dbReference type="Proteomes" id="UP000886043">
    <property type="component" value="Unassembled WGS sequence"/>
</dbReference>
<keyword evidence="3 6" id="KW-0812">Transmembrane</keyword>
<keyword evidence="4 6" id="KW-1133">Transmembrane helix</keyword>
<organism evidence="7">
    <name type="scientific">Thermosulfurimonas dismutans</name>
    <dbReference type="NCBI Taxonomy" id="999894"/>
    <lineage>
        <taxon>Bacteria</taxon>
        <taxon>Pseudomonadati</taxon>
        <taxon>Thermodesulfobacteriota</taxon>
        <taxon>Thermodesulfobacteria</taxon>
        <taxon>Thermodesulfobacteriales</taxon>
        <taxon>Thermodesulfobacteriaceae</taxon>
        <taxon>Thermosulfurimonas</taxon>
    </lineage>
</organism>
<evidence type="ECO:0000256" key="2">
    <source>
        <dbReference type="ARBA" id="ARBA00022475"/>
    </source>
</evidence>
<sequence>MWTLYFQVFGVTFLLLGIFLLGLYLFRRLRRISPSRGGEIRVREVRPLDFKHRLVLVQVRDSLLLLGISEKGITPLKEWRDESA</sequence>
<keyword evidence="5 6" id="KW-0472">Membrane</keyword>
<name>A0A7C3GRZ4_9BACT</name>
<evidence type="ECO:0000313" key="7">
    <source>
        <dbReference type="EMBL" id="HFC98300.1"/>
    </source>
</evidence>
<keyword evidence="2" id="KW-1003">Cell membrane</keyword>
<proteinExistence type="predicted"/>
<comment type="caution">
    <text evidence="7">The sequence shown here is derived from an EMBL/GenBank/DDBJ whole genome shotgun (WGS) entry which is preliminary data.</text>
</comment>
<dbReference type="GO" id="GO:0016020">
    <property type="term" value="C:membrane"/>
    <property type="evidence" value="ECO:0007669"/>
    <property type="project" value="InterPro"/>
</dbReference>
<reference evidence="7" key="1">
    <citation type="journal article" date="2020" name="mSystems">
        <title>Genome- and Community-Level Interaction Insights into Carbon Utilization and Element Cycling Functions of Hydrothermarchaeota in Hydrothermal Sediment.</title>
        <authorList>
            <person name="Zhou Z."/>
            <person name="Liu Y."/>
            <person name="Xu W."/>
            <person name="Pan J."/>
            <person name="Luo Z.H."/>
            <person name="Li M."/>
        </authorList>
    </citation>
    <scope>NUCLEOTIDE SEQUENCE [LARGE SCALE GENOMIC DNA]</scope>
    <source>
        <strain evidence="7">HyVt-483</strain>
    </source>
</reference>
<dbReference type="AlphaFoldDB" id="A0A7C3GRZ4"/>